<evidence type="ECO:0000313" key="1">
    <source>
        <dbReference type="EMBL" id="GLQ22825.1"/>
    </source>
</evidence>
<gene>
    <name evidence="1" type="ORF">GCM10007853_06990</name>
</gene>
<evidence type="ECO:0008006" key="3">
    <source>
        <dbReference type="Google" id="ProtNLM"/>
    </source>
</evidence>
<reference evidence="1" key="1">
    <citation type="journal article" date="2014" name="Int. J. Syst. Evol. Microbiol.">
        <title>Complete genome of a new Firmicutes species belonging to the dominant human colonic microbiota ('Ruminococcus bicirculans') reveals two chromosomes and a selective capacity to utilize plant glucans.</title>
        <authorList>
            <consortium name="NISC Comparative Sequencing Program"/>
            <person name="Wegmann U."/>
            <person name="Louis P."/>
            <person name="Goesmann A."/>
            <person name="Henrissat B."/>
            <person name="Duncan S.H."/>
            <person name="Flint H.J."/>
        </authorList>
    </citation>
    <scope>NUCLEOTIDE SEQUENCE</scope>
    <source>
        <strain evidence="1">NBRC 108219</strain>
    </source>
</reference>
<sequence>MPAMRAHEGVWTGTYIHLDAQAQEIERHQSRVVCEFPDDGPFAYIQHNTFTHGDGRIDRARLDGTFRDGRLWWDEPTFAGSAWETKDGLILLHLDRKDLPGVVFWEIILPPIKGLRSRTWHFIKDGVLIRRTLCEERRIASD</sequence>
<dbReference type="EMBL" id="BSNK01000001">
    <property type="protein sequence ID" value="GLQ22825.1"/>
    <property type="molecule type" value="Genomic_DNA"/>
</dbReference>
<dbReference type="Proteomes" id="UP001161391">
    <property type="component" value="Unassembled WGS sequence"/>
</dbReference>
<accession>A0ABQ5V6W8</accession>
<proteinExistence type="predicted"/>
<reference evidence="1" key="2">
    <citation type="submission" date="2023-01" db="EMBL/GenBank/DDBJ databases">
        <title>Draft genome sequence of Algimonas ampicilliniresistens strain NBRC 108219.</title>
        <authorList>
            <person name="Sun Q."/>
            <person name="Mori K."/>
        </authorList>
    </citation>
    <scope>NUCLEOTIDE SEQUENCE</scope>
    <source>
        <strain evidence="1">NBRC 108219</strain>
    </source>
</reference>
<keyword evidence="2" id="KW-1185">Reference proteome</keyword>
<evidence type="ECO:0000313" key="2">
    <source>
        <dbReference type="Proteomes" id="UP001161391"/>
    </source>
</evidence>
<dbReference type="SUPFAM" id="SSF50814">
    <property type="entry name" value="Lipocalins"/>
    <property type="match status" value="1"/>
</dbReference>
<protein>
    <recommendedName>
        <fullName evidence="3">DUF3598 domain-containing protein</fullName>
    </recommendedName>
</protein>
<organism evidence="1 2">
    <name type="scientific">Algimonas ampicilliniresistens</name>
    <dbReference type="NCBI Taxonomy" id="1298735"/>
    <lineage>
        <taxon>Bacteria</taxon>
        <taxon>Pseudomonadati</taxon>
        <taxon>Pseudomonadota</taxon>
        <taxon>Alphaproteobacteria</taxon>
        <taxon>Maricaulales</taxon>
        <taxon>Robiginitomaculaceae</taxon>
        <taxon>Algimonas</taxon>
    </lineage>
</organism>
<comment type="caution">
    <text evidence="1">The sequence shown here is derived from an EMBL/GenBank/DDBJ whole genome shotgun (WGS) entry which is preliminary data.</text>
</comment>
<dbReference type="InterPro" id="IPR012674">
    <property type="entry name" value="Calycin"/>
</dbReference>
<name>A0ABQ5V6W8_9PROT</name>